<evidence type="ECO:0000259" key="6">
    <source>
        <dbReference type="PROSITE" id="PS50016"/>
    </source>
</evidence>
<dbReference type="EMBL" id="CAJJDN010000148">
    <property type="protein sequence ID" value="CAD8123915.1"/>
    <property type="molecule type" value="Genomic_DNA"/>
</dbReference>
<keyword evidence="1" id="KW-0479">Metal-binding</keyword>
<protein>
    <recommendedName>
        <fullName evidence="6">PHD-type domain-containing protein</fullName>
    </recommendedName>
</protein>
<evidence type="ECO:0000256" key="1">
    <source>
        <dbReference type="ARBA" id="ARBA00022723"/>
    </source>
</evidence>
<gene>
    <name evidence="7" type="ORF">PSON_ATCC_30995.1.T1480012</name>
</gene>
<accession>A0A8S1RB71</accession>
<dbReference type="Pfam" id="PF00628">
    <property type="entry name" value="PHD"/>
    <property type="match status" value="1"/>
</dbReference>
<dbReference type="PROSITE" id="PS50016">
    <property type="entry name" value="ZF_PHD_2"/>
    <property type="match status" value="1"/>
</dbReference>
<dbReference type="PROSITE" id="PS01359">
    <property type="entry name" value="ZF_PHD_1"/>
    <property type="match status" value="1"/>
</dbReference>
<feature type="region of interest" description="Disordered" evidence="5">
    <location>
        <begin position="233"/>
        <end position="259"/>
    </location>
</feature>
<dbReference type="GO" id="GO:0008270">
    <property type="term" value="F:zinc ion binding"/>
    <property type="evidence" value="ECO:0007669"/>
    <property type="project" value="UniProtKB-KW"/>
</dbReference>
<dbReference type="Proteomes" id="UP000692954">
    <property type="component" value="Unassembled WGS sequence"/>
</dbReference>
<dbReference type="InterPro" id="IPR019787">
    <property type="entry name" value="Znf_PHD-finger"/>
</dbReference>
<evidence type="ECO:0000256" key="4">
    <source>
        <dbReference type="PROSITE-ProRule" id="PRU00146"/>
    </source>
</evidence>
<dbReference type="OrthoDB" id="291744at2759"/>
<organism evidence="7 8">
    <name type="scientific">Paramecium sonneborni</name>
    <dbReference type="NCBI Taxonomy" id="65129"/>
    <lineage>
        <taxon>Eukaryota</taxon>
        <taxon>Sar</taxon>
        <taxon>Alveolata</taxon>
        <taxon>Ciliophora</taxon>
        <taxon>Intramacronucleata</taxon>
        <taxon>Oligohymenophorea</taxon>
        <taxon>Peniculida</taxon>
        <taxon>Parameciidae</taxon>
        <taxon>Paramecium</taxon>
    </lineage>
</organism>
<proteinExistence type="predicted"/>
<evidence type="ECO:0000256" key="2">
    <source>
        <dbReference type="ARBA" id="ARBA00022771"/>
    </source>
</evidence>
<dbReference type="InterPro" id="IPR001965">
    <property type="entry name" value="Znf_PHD"/>
</dbReference>
<comment type="caution">
    <text evidence="7">The sequence shown here is derived from an EMBL/GenBank/DDBJ whole genome shotgun (WGS) entry which is preliminary data.</text>
</comment>
<evidence type="ECO:0000313" key="7">
    <source>
        <dbReference type="EMBL" id="CAD8123915.1"/>
    </source>
</evidence>
<keyword evidence="8" id="KW-1185">Reference proteome</keyword>
<dbReference type="InterPro" id="IPR019786">
    <property type="entry name" value="Zinc_finger_PHD-type_CS"/>
</dbReference>
<feature type="compositionally biased region" description="Polar residues" evidence="5">
    <location>
        <begin position="235"/>
        <end position="259"/>
    </location>
</feature>
<feature type="domain" description="PHD-type" evidence="6">
    <location>
        <begin position="173"/>
        <end position="226"/>
    </location>
</feature>
<keyword evidence="2 4" id="KW-0863">Zinc-finger</keyword>
<evidence type="ECO:0000313" key="8">
    <source>
        <dbReference type="Proteomes" id="UP000692954"/>
    </source>
</evidence>
<name>A0A8S1RB71_9CILI</name>
<dbReference type="PANTHER" id="PTHR46364">
    <property type="entry name" value="OS08G0421900 PROTEIN"/>
    <property type="match status" value="1"/>
</dbReference>
<dbReference type="SMART" id="SM00249">
    <property type="entry name" value="PHD"/>
    <property type="match status" value="1"/>
</dbReference>
<sequence>MKQLKLSKEDKLAITESLEKQDFETFISYFQDSDILEECDYISFRFKEKLAPSENAEFQVNRKFYYAKITQIIKISLLTEQAGFIKGQIYYRIKDFEDCINEFPKLKECTSKDLFLTEQTKWFLSTTFQQKIQVNPIEFYSDDTRILKNNQYYTRAQYNTLKQQFKPPINQWTTYCFCSKLYDPIEPYIQCDQCNEWVHYVCSGKSDKELKNISKLKFICFPCLDANKKKKSHNEFSQIQDQESTKARSYSINNGKRKK</sequence>
<evidence type="ECO:0000256" key="5">
    <source>
        <dbReference type="SAM" id="MobiDB-lite"/>
    </source>
</evidence>
<reference evidence="7" key="1">
    <citation type="submission" date="2021-01" db="EMBL/GenBank/DDBJ databases">
        <authorList>
            <consortium name="Genoscope - CEA"/>
            <person name="William W."/>
        </authorList>
    </citation>
    <scope>NUCLEOTIDE SEQUENCE</scope>
</reference>
<dbReference type="AlphaFoldDB" id="A0A8S1RB71"/>
<keyword evidence="3" id="KW-0862">Zinc</keyword>
<evidence type="ECO:0000256" key="3">
    <source>
        <dbReference type="ARBA" id="ARBA00022833"/>
    </source>
</evidence>